<dbReference type="InterPro" id="IPR001375">
    <property type="entry name" value="Peptidase_S9_cat"/>
</dbReference>
<dbReference type="RefSeq" id="WP_025292194.1">
    <property type="nucleotide sequence ID" value="NZ_CP006644.1"/>
</dbReference>
<keyword evidence="3" id="KW-0720">Serine protease</keyword>
<dbReference type="Pfam" id="PF00326">
    <property type="entry name" value="Peptidase_S9"/>
    <property type="match status" value="1"/>
</dbReference>
<evidence type="ECO:0000256" key="3">
    <source>
        <dbReference type="ARBA" id="ARBA00022825"/>
    </source>
</evidence>
<dbReference type="Pfam" id="PF02897">
    <property type="entry name" value="Peptidase_S9_N"/>
    <property type="match status" value="1"/>
</dbReference>
<dbReference type="STRING" id="1123269.NX02_11285"/>
<keyword evidence="2" id="KW-0378">Hydrolase</keyword>
<reference evidence="7 8" key="1">
    <citation type="submission" date="2013-07" db="EMBL/GenBank/DDBJ databases">
        <title>Completed genome of Sphingomonas sanxanigenens NX02.</title>
        <authorList>
            <person name="Ma T."/>
            <person name="Huang H."/>
            <person name="Wu M."/>
            <person name="Li X."/>
            <person name="Li G."/>
        </authorList>
    </citation>
    <scope>NUCLEOTIDE SEQUENCE [LARGE SCALE GENOMIC DNA]</scope>
    <source>
        <strain evidence="7 8">NX02</strain>
    </source>
</reference>
<dbReference type="EMBL" id="CP006644">
    <property type="protein sequence ID" value="AHE53968.1"/>
    <property type="molecule type" value="Genomic_DNA"/>
</dbReference>
<name>W0ACE8_9SPHN</name>
<dbReference type="eggNOG" id="COG1505">
    <property type="taxonomic scope" value="Bacteria"/>
</dbReference>
<evidence type="ECO:0000313" key="8">
    <source>
        <dbReference type="Proteomes" id="UP000018851"/>
    </source>
</evidence>
<dbReference type="SUPFAM" id="SSF53474">
    <property type="entry name" value="alpha/beta-Hydrolases"/>
    <property type="match status" value="1"/>
</dbReference>
<dbReference type="HOGENOM" id="CLU_011290_4_0_5"/>
<dbReference type="OrthoDB" id="9801421at2"/>
<dbReference type="InterPro" id="IPR002470">
    <property type="entry name" value="Peptidase_S9A"/>
</dbReference>
<dbReference type="AlphaFoldDB" id="W0ACE8"/>
<evidence type="ECO:0000259" key="5">
    <source>
        <dbReference type="Pfam" id="PF00326"/>
    </source>
</evidence>
<keyword evidence="4" id="KW-0732">Signal</keyword>
<feature type="chain" id="PRO_5004786130" evidence="4">
    <location>
        <begin position="23"/>
        <end position="710"/>
    </location>
</feature>
<gene>
    <name evidence="7" type="ORF">NX02_11285</name>
</gene>
<protein>
    <submittedName>
        <fullName evidence="7">Peptidase S9</fullName>
    </submittedName>
</protein>
<feature type="domain" description="Peptidase S9 prolyl oligopeptidase catalytic" evidence="5">
    <location>
        <begin position="503"/>
        <end position="704"/>
    </location>
</feature>
<dbReference type="SUPFAM" id="SSF50993">
    <property type="entry name" value="Peptidase/esterase 'gauge' domain"/>
    <property type="match status" value="1"/>
</dbReference>
<evidence type="ECO:0000313" key="7">
    <source>
        <dbReference type="EMBL" id="AHE53968.1"/>
    </source>
</evidence>
<feature type="signal peptide" evidence="4">
    <location>
        <begin position="1"/>
        <end position="22"/>
    </location>
</feature>
<evidence type="ECO:0000259" key="6">
    <source>
        <dbReference type="Pfam" id="PF02897"/>
    </source>
</evidence>
<dbReference type="GO" id="GO:0070012">
    <property type="term" value="F:oligopeptidase activity"/>
    <property type="evidence" value="ECO:0007669"/>
    <property type="project" value="TreeGrafter"/>
</dbReference>
<dbReference type="Gene3D" id="2.130.10.120">
    <property type="entry name" value="Prolyl oligopeptidase, N-terminal domain"/>
    <property type="match status" value="1"/>
</dbReference>
<dbReference type="GO" id="GO:0004252">
    <property type="term" value="F:serine-type endopeptidase activity"/>
    <property type="evidence" value="ECO:0007669"/>
    <property type="project" value="InterPro"/>
</dbReference>
<dbReference type="InterPro" id="IPR029058">
    <property type="entry name" value="AB_hydrolase_fold"/>
</dbReference>
<dbReference type="PANTHER" id="PTHR42881">
    <property type="entry name" value="PROLYL ENDOPEPTIDASE"/>
    <property type="match status" value="1"/>
</dbReference>
<evidence type="ECO:0000256" key="1">
    <source>
        <dbReference type="ARBA" id="ARBA00022670"/>
    </source>
</evidence>
<dbReference type="Gene3D" id="3.40.50.1820">
    <property type="entry name" value="alpha/beta hydrolase"/>
    <property type="match status" value="1"/>
</dbReference>
<dbReference type="GO" id="GO:0006508">
    <property type="term" value="P:proteolysis"/>
    <property type="evidence" value="ECO:0007669"/>
    <property type="project" value="UniProtKB-KW"/>
</dbReference>
<dbReference type="PATRIC" id="fig|1123269.5.peg.2193"/>
<proteinExistence type="predicted"/>
<keyword evidence="8" id="KW-1185">Reference proteome</keyword>
<dbReference type="InterPro" id="IPR023302">
    <property type="entry name" value="Pept_S9A_N"/>
</dbReference>
<evidence type="ECO:0000256" key="4">
    <source>
        <dbReference type="SAM" id="SignalP"/>
    </source>
</evidence>
<accession>W0ACE8</accession>
<sequence>MTFRSRTAIAGTTLFAIALASAAAAIGAAPGDDDPFLWLEDIDGPRALKQVEAWNADTDKRIRSMPGFEADRARARAILDDEAQIAMPDQILGDRVVNLWRDAKNPRGLWRVSPLAAYGAGKPVWTTLIDVDALGKAEGKSWVWHGADCLAPAYERCLVSLSPSGTDADVVREWDMKTGAFVKGGFALPAAKSNVAWIDRDTLLVGTDFGAGSMTNSGYPRLLKQWRRGTPLSAATDVMAGKAEDVSLAPSAVMDGDVRRVFASRGVDFYTSILSIRLPDGRFAPTPVPPSADFRAVIGGRMIVFLNKPLDAFPAGALVSYAIADIAAGREAKPELVLAPTDSQSIEEAVATDHVLWVRLLDDVSGKLLALSRDAATGRWASRAIPLAANATLDIAAAADARDLAFVTVETMLQPPALMAVPAAGAPTTVQILPARFDANAFTVEQRFATSKDGTRVPYFLVRKKGATGPVPALIHAYGGFRAAQLPGYLTGQPYRAGPLGLFWAEDGNAYVLANIRGGSEYGPAWHEAALREKRQNSFDDLHAVAEDLVKAGISSKGRIAISGRSNGGVLVGAAMTQRPDLYGAVISGSPLHDMKRYSHLLAGASWVAEYGDPDVPEDWAFMKLYSPYQNVKQGMRYPPAFFYLSTRDDRVHPGHARKMAARLDAYGNRVYYHEYLEGGHSVGADHAEDAVRAAMLHAFLKTELMAPPK</sequence>
<dbReference type="PRINTS" id="PR00862">
    <property type="entry name" value="PROLIGOPTASE"/>
</dbReference>
<dbReference type="KEGG" id="ssan:NX02_11285"/>
<dbReference type="PANTHER" id="PTHR42881:SF13">
    <property type="entry name" value="PROLYL ENDOPEPTIDASE"/>
    <property type="match status" value="1"/>
</dbReference>
<dbReference type="GO" id="GO:0005829">
    <property type="term" value="C:cytosol"/>
    <property type="evidence" value="ECO:0007669"/>
    <property type="project" value="TreeGrafter"/>
</dbReference>
<dbReference type="Proteomes" id="UP000018851">
    <property type="component" value="Chromosome"/>
</dbReference>
<feature type="domain" description="Peptidase S9A N-terminal" evidence="6">
    <location>
        <begin position="34"/>
        <end position="419"/>
    </location>
</feature>
<organism evidence="7 8">
    <name type="scientific">Sphingomonas sanxanigenens DSM 19645 = NX02</name>
    <dbReference type="NCBI Taxonomy" id="1123269"/>
    <lineage>
        <taxon>Bacteria</taxon>
        <taxon>Pseudomonadati</taxon>
        <taxon>Pseudomonadota</taxon>
        <taxon>Alphaproteobacteria</taxon>
        <taxon>Sphingomonadales</taxon>
        <taxon>Sphingomonadaceae</taxon>
        <taxon>Sphingomonas</taxon>
    </lineage>
</organism>
<keyword evidence="1" id="KW-0645">Protease</keyword>
<dbReference type="InterPro" id="IPR051167">
    <property type="entry name" value="Prolyl_oligopep/macrocyclase"/>
</dbReference>
<evidence type="ECO:0000256" key="2">
    <source>
        <dbReference type="ARBA" id="ARBA00022801"/>
    </source>
</evidence>